<evidence type="ECO:0000313" key="3">
    <source>
        <dbReference type="EMBL" id="GID77495.1"/>
    </source>
</evidence>
<gene>
    <name evidence="3" type="ORF">Ade02nite_61360</name>
</gene>
<keyword evidence="4" id="KW-1185">Reference proteome</keyword>
<proteinExistence type="predicted"/>
<evidence type="ECO:0000256" key="2">
    <source>
        <dbReference type="SAM" id="SignalP"/>
    </source>
</evidence>
<feature type="region of interest" description="Disordered" evidence="1">
    <location>
        <begin position="59"/>
        <end position="111"/>
    </location>
</feature>
<accession>A0ABQ3YBW9</accession>
<keyword evidence="2" id="KW-0732">Signal</keyword>
<comment type="caution">
    <text evidence="3">The sequence shown here is derived from an EMBL/GenBank/DDBJ whole genome shotgun (WGS) entry which is preliminary data.</text>
</comment>
<dbReference type="Proteomes" id="UP000609879">
    <property type="component" value="Unassembled WGS sequence"/>
</dbReference>
<dbReference type="EMBL" id="BOMI01000121">
    <property type="protein sequence ID" value="GID77495.1"/>
    <property type="molecule type" value="Genomic_DNA"/>
</dbReference>
<name>A0ABQ3YBW9_9ACTN</name>
<protein>
    <submittedName>
        <fullName evidence="3">Uncharacterized protein</fullName>
    </submittedName>
</protein>
<organism evidence="3 4">
    <name type="scientific">Paractinoplanes deccanensis</name>
    <dbReference type="NCBI Taxonomy" id="113561"/>
    <lineage>
        <taxon>Bacteria</taxon>
        <taxon>Bacillati</taxon>
        <taxon>Actinomycetota</taxon>
        <taxon>Actinomycetes</taxon>
        <taxon>Micromonosporales</taxon>
        <taxon>Micromonosporaceae</taxon>
        <taxon>Paractinoplanes</taxon>
    </lineage>
</organism>
<reference evidence="3 4" key="1">
    <citation type="submission" date="2021-01" db="EMBL/GenBank/DDBJ databases">
        <title>Whole genome shotgun sequence of Actinoplanes deccanensis NBRC 13994.</title>
        <authorList>
            <person name="Komaki H."/>
            <person name="Tamura T."/>
        </authorList>
    </citation>
    <scope>NUCLEOTIDE SEQUENCE [LARGE SCALE GENOMIC DNA]</scope>
    <source>
        <strain evidence="3 4">NBRC 13994</strain>
    </source>
</reference>
<evidence type="ECO:0000256" key="1">
    <source>
        <dbReference type="SAM" id="MobiDB-lite"/>
    </source>
</evidence>
<dbReference type="RefSeq" id="WP_344298571.1">
    <property type="nucleotide sequence ID" value="NZ_BAAABO010000002.1"/>
</dbReference>
<feature type="signal peptide" evidence="2">
    <location>
        <begin position="1"/>
        <end position="24"/>
    </location>
</feature>
<evidence type="ECO:0000313" key="4">
    <source>
        <dbReference type="Proteomes" id="UP000609879"/>
    </source>
</evidence>
<sequence>MRRTITAAAAAATFLAGLASPASAAGAELESPDLAVAARGSHVSAGAGQRSHVLPGVGQESHVAARAGQRSHVLAGAGRESRVSAGADRGSRVSANPVVGRDEFEGDEGSGWVPAPTPPFSQAAGLTCDFAFRAEPVVDEVVTKVLRRYPDGSIHWDAYKGALVVRVTNSGNGRSYDADVSGSALVEHHADGSETWNVVGPVLLGVREGGGNIPRGLWVIDGVYRLRIAADGYRTVTMVRGSRDNVCDHLG</sequence>
<feature type="chain" id="PRO_5045827076" evidence="2">
    <location>
        <begin position="25"/>
        <end position="251"/>
    </location>
</feature>